<keyword evidence="1" id="KW-1133">Transmembrane helix</keyword>
<protein>
    <recommendedName>
        <fullName evidence="4">ABC transporter permease</fullName>
    </recommendedName>
</protein>
<dbReference type="RefSeq" id="WP_345512430.1">
    <property type="nucleotide sequence ID" value="NZ_BAAAXD010000015.1"/>
</dbReference>
<keyword evidence="1" id="KW-0812">Transmembrane</keyword>
<feature type="transmembrane region" description="Helical" evidence="1">
    <location>
        <begin position="21"/>
        <end position="42"/>
    </location>
</feature>
<evidence type="ECO:0000256" key="1">
    <source>
        <dbReference type="SAM" id="Phobius"/>
    </source>
</evidence>
<comment type="caution">
    <text evidence="2">The sequence shown here is derived from an EMBL/GenBank/DDBJ whole genome shotgun (WGS) entry which is preliminary data.</text>
</comment>
<name>A0ABV5RL14_9ACTN</name>
<evidence type="ECO:0000313" key="2">
    <source>
        <dbReference type="EMBL" id="MFB9578555.1"/>
    </source>
</evidence>
<reference evidence="2 3" key="1">
    <citation type="submission" date="2024-09" db="EMBL/GenBank/DDBJ databases">
        <authorList>
            <person name="Sun Q."/>
            <person name="Mori K."/>
        </authorList>
    </citation>
    <scope>NUCLEOTIDE SEQUENCE [LARGE SCALE GENOMIC DNA]</scope>
    <source>
        <strain evidence="2 3">JCM 3331</strain>
    </source>
</reference>
<dbReference type="EMBL" id="JBHMCG010000182">
    <property type="protein sequence ID" value="MFB9578555.1"/>
    <property type="molecule type" value="Genomic_DNA"/>
</dbReference>
<proteinExistence type="predicted"/>
<gene>
    <name evidence="2" type="ORF">ACFFTL_41405</name>
</gene>
<keyword evidence="1" id="KW-0472">Membrane</keyword>
<evidence type="ECO:0000313" key="3">
    <source>
        <dbReference type="Proteomes" id="UP001589710"/>
    </source>
</evidence>
<feature type="transmembrane region" description="Helical" evidence="1">
    <location>
        <begin position="302"/>
        <end position="320"/>
    </location>
</feature>
<evidence type="ECO:0008006" key="4">
    <source>
        <dbReference type="Google" id="ProtNLM"/>
    </source>
</evidence>
<sequence length="325" mass="35123">MSTLSLMRGPARVVVRRHRRPLWTVGALALAGIAAVVGTYLWTSSVSDTFAGTGCSAQKVTRGCGDTVRHFLDTEFHFHQVLAYADLVMMLLPAFIGIFVAGPVIGRELESGTYKLSWTQSVSPARWLAAQLAVPAVLALAGVSVLSAVCAWARSKANGTHYTQEWYERVVYGAMGTVPVGYALCMLAFGALAALLLRRTVAAMIVTVVAYSALVVTLNTVRNSLWPVRTDTFRFDGAYRFPQAAADTGQGWITTGGKRLPADVCLNSADDLKDCLAGHDVAFRYLDYHPASHFWPLQLVETGVLLVLAAAAVALAFRVLRRHHG</sequence>
<feature type="transmembrane region" description="Helical" evidence="1">
    <location>
        <begin position="201"/>
        <end position="221"/>
    </location>
</feature>
<feature type="transmembrane region" description="Helical" evidence="1">
    <location>
        <begin position="81"/>
        <end position="106"/>
    </location>
</feature>
<organism evidence="2 3">
    <name type="scientific">Streptomyces yanii</name>
    <dbReference type="NCBI Taxonomy" id="78510"/>
    <lineage>
        <taxon>Bacteria</taxon>
        <taxon>Bacillati</taxon>
        <taxon>Actinomycetota</taxon>
        <taxon>Actinomycetes</taxon>
        <taxon>Kitasatosporales</taxon>
        <taxon>Streptomycetaceae</taxon>
        <taxon>Streptomyces</taxon>
    </lineage>
</organism>
<accession>A0ABV5RL14</accession>
<feature type="transmembrane region" description="Helical" evidence="1">
    <location>
        <begin position="127"/>
        <end position="154"/>
    </location>
</feature>
<feature type="transmembrane region" description="Helical" evidence="1">
    <location>
        <begin position="174"/>
        <end position="196"/>
    </location>
</feature>
<keyword evidence="3" id="KW-1185">Reference proteome</keyword>
<dbReference type="Proteomes" id="UP001589710">
    <property type="component" value="Unassembled WGS sequence"/>
</dbReference>